<keyword evidence="1" id="KW-0472">Membrane</keyword>
<keyword evidence="1" id="KW-0812">Transmembrane</keyword>
<name>A0A6A9QL36_SULME</name>
<dbReference type="AlphaFoldDB" id="A0A6A9QL36"/>
<keyword evidence="3" id="KW-1185">Reference proteome</keyword>
<feature type="transmembrane region" description="Helical" evidence="1">
    <location>
        <begin position="73"/>
        <end position="95"/>
    </location>
</feature>
<sequence>MNMNSLIDFGTLMIFIGFIIVFFGVIYELAKSVRRSSRVKSEEQEERKTEVGGVIFLGPIPIIFGSSKNISKWMLVVAAIITIVLILLYALPYFIS</sequence>
<protein>
    <submittedName>
        <fullName evidence="2">DUF131 domain-containing protein</fullName>
    </submittedName>
</protein>
<dbReference type="EMBL" id="WGGD01000005">
    <property type="protein sequence ID" value="MUN29304.1"/>
    <property type="molecule type" value="Genomic_DNA"/>
</dbReference>
<dbReference type="InterPro" id="IPR002849">
    <property type="entry name" value="DUF131"/>
</dbReference>
<reference evidence="2 3" key="1">
    <citation type="submission" date="2019-10" db="EMBL/GenBank/DDBJ databases">
        <title>Sequencing and Assembly of Multiple Reported Metal-Biooxidizing Members of the Extremely Thermoacidophilic Archaeal Family Sulfolobaceae.</title>
        <authorList>
            <person name="Counts J.A."/>
            <person name="Kelly R.M."/>
        </authorList>
    </citation>
    <scope>NUCLEOTIDE SEQUENCE [LARGE SCALE GENOMIC DNA]</scope>
    <source>
        <strain evidence="2 3">DSM 6482</strain>
    </source>
</reference>
<evidence type="ECO:0000256" key="1">
    <source>
        <dbReference type="SAM" id="Phobius"/>
    </source>
</evidence>
<keyword evidence="1" id="KW-1133">Transmembrane helix</keyword>
<dbReference type="NCBIfam" id="TIGR00304">
    <property type="entry name" value="TIGR00304 family membrane protein"/>
    <property type="match status" value="1"/>
</dbReference>
<comment type="caution">
    <text evidence="2">The sequence shown here is derived from an EMBL/GenBank/DDBJ whole genome shotgun (WGS) entry which is preliminary data.</text>
</comment>
<organism evidence="2 3">
    <name type="scientific">Sulfuracidifex metallicus DSM 6482 = JCM 9184</name>
    <dbReference type="NCBI Taxonomy" id="523847"/>
    <lineage>
        <taxon>Archaea</taxon>
        <taxon>Thermoproteota</taxon>
        <taxon>Thermoprotei</taxon>
        <taxon>Sulfolobales</taxon>
        <taxon>Sulfolobaceae</taxon>
        <taxon>Sulfuracidifex</taxon>
    </lineage>
</organism>
<feature type="transmembrane region" description="Helical" evidence="1">
    <location>
        <begin position="12"/>
        <end position="30"/>
    </location>
</feature>
<gene>
    <name evidence="2" type="ORF">GC250_07630</name>
</gene>
<accession>A0A6A9QL36</accession>
<dbReference type="Pfam" id="PF01998">
    <property type="entry name" value="DUF131"/>
    <property type="match status" value="1"/>
</dbReference>
<evidence type="ECO:0000313" key="3">
    <source>
        <dbReference type="Proteomes" id="UP000470772"/>
    </source>
</evidence>
<dbReference type="Proteomes" id="UP000470772">
    <property type="component" value="Unassembled WGS sequence"/>
</dbReference>
<evidence type="ECO:0000313" key="2">
    <source>
        <dbReference type="EMBL" id="MUN29304.1"/>
    </source>
</evidence>
<proteinExistence type="predicted"/>